<feature type="compositionally biased region" description="Polar residues" evidence="1">
    <location>
        <begin position="258"/>
        <end position="274"/>
    </location>
</feature>
<dbReference type="GO" id="GO:0005634">
    <property type="term" value="C:nucleus"/>
    <property type="evidence" value="ECO:0007669"/>
    <property type="project" value="InterPro"/>
</dbReference>
<accession>A0A4P1QSI7</accession>
<evidence type="ECO:0000259" key="2">
    <source>
        <dbReference type="PROSITE" id="PS50004"/>
    </source>
</evidence>
<dbReference type="Proteomes" id="UP000188354">
    <property type="component" value="Chromosome LG17"/>
</dbReference>
<feature type="compositionally biased region" description="Basic and acidic residues" evidence="1">
    <location>
        <begin position="275"/>
        <end position="287"/>
    </location>
</feature>
<feature type="region of interest" description="Disordered" evidence="1">
    <location>
        <begin position="258"/>
        <end position="287"/>
    </location>
</feature>
<dbReference type="Pfam" id="PF03791">
    <property type="entry name" value="KNOX2"/>
    <property type="match status" value="1"/>
</dbReference>
<dbReference type="PROSITE" id="PS50004">
    <property type="entry name" value="C2"/>
    <property type="match status" value="1"/>
</dbReference>
<reference evidence="3 4" key="1">
    <citation type="journal article" date="2017" name="Plant Biotechnol. J.">
        <title>A comprehensive draft genome sequence for lupin (Lupinus angustifolius), an emerging health food: insights into plant-microbe interactions and legume evolution.</title>
        <authorList>
            <person name="Hane J.K."/>
            <person name="Ming Y."/>
            <person name="Kamphuis L.G."/>
            <person name="Nelson M.N."/>
            <person name="Garg G."/>
            <person name="Atkins C.A."/>
            <person name="Bayer P.E."/>
            <person name="Bravo A."/>
            <person name="Bringans S."/>
            <person name="Cannon S."/>
            <person name="Edwards D."/>
            <person name="Foley R."/>
            <person name="Gao L.L."/>
            <person name="Harrison M.J."/>
            <person name="Huang W."/>
            <person name="Hurgobin B."/>
            <person name="Li S."/>
            <person name="Liu C.W."/>
            <person name="McGrath A."/>
            <person name="Morahan G."/>
            <person name="Murray J."/>
            <person name="Weller J."/>
            <person name="Jian J."/>
            <person name="Singh K.B."/>
        </authorList>
    </citation>
    <scope>NUCLEOTIDE SEQUENCE [LARGE SCALE GENOMIC DNA]</scope>
    <source>
        <strain evidence="4">cv. Tanjil</strain>
        <tissue evidence="3">Whole plant</tissue>
    </source>
</reference>
<dbReference type="PANTHER" id="PTHR48452">
    <property type="entry name" value="FUSED COMPOUND LEAF 1"/>
    <property type="match status" value="1"/>
</dbReference>
<sequence>MPPPSSSSTTVVVEITIISIEGLNNYTSFFNPTIKPFITITKLPSTTSTPMITTLTWDHKFRITVDHSFFHDRYACLYLQLFTKRRIIGLTQLGWSMIPALDIGLLPQGSVGYLSYRLRAKDGSRGHAVINLSVRLEGHGHVHVSNVPGMLMSLSPTTDTHHTVIGIPVTAIRGEQRVDVGDISNLDSELKINHQMQAINKQNLGMFNQSQLDLFMEAYCLALSQLKEAMEEPQKKSMAFLNNMHSQLRKLTMVAMSTPSKLDDTTSSSITTNMESKRNSSNEKNYH</sequence>
<dbReference type="GO" id="GO:0003677">
    <property type="term" value="F:DNA binding"/>
    <property type="evidence" value="ECO:0007669"/>
    <property type="project" value="InterPro"/>
</dbReference>
<proteinExistence type="predicted"/>
<gene>
    <name evidence="3" type="ORF">TanjilG_05639</name>
</gene>
<evidence type="ECO:0000313" key="3">
    <source>
        <dbReference type="EMBL" id="OIV93936.1"/>
    </source>
</evidence>
<feature type="domain" description="C2" evidence="2">
    <location>
        <begin position="1"/>
        <end position="116"/>
    </location>
</feature>
<dbReference type="SMART" id="SM01256">
    <property type="entry name" value="KNOX2"/>
    <property type="match status" value="1"/>
</dbReference>
<dbReference type="EMBL" id="CM007377">
    <property type="protein sequence ID" value="OIV93936.1"/>
    <property type="molecule type" value="Genomic_DNA"/>
</dbReference>
<organism evidence="3 4">
    <name type="scientific">Lupinus angustifolius</name>
    <name type="common">Narrow-leaved blue lupine</name>
    <dbReference type="NCBI Taxonomy" id="3871"/>
    <lineage>
        <taxon>Eukaryota</taxon>
        <taxon>Viridiplantae</taxon>
        <taxon>Streptophyta</taxon>
        <taxon>Embryophyta</taxon>
        <taxon>Tracheophyta</taxon>
        <taxon>Spermatophyta</taxon>
        <taxon>Magnoliopsida</taxon>
        <taxon>eudicotyledons</taxon>
        <taxon>Gunneridae</taxon>
        <taxon>Pentapetalae</taxon>
        <taxon>rosids</taxon>
        <taxon>fabids</taxon>
        <taxon>Fabales</taxon>
        <taxon>Fabaceae</taxon>
        <taxon>Papilionoideae</taxon>
        <taxon>50 kb inversion clade</taxon>
        <taxon>genistoids sensu lato</taxon>
        <taxon>core genistoids</taxon>
        <taxon>Genisteae</taxon>
        <taxon>Lupinus</taxon>
    </lineage>
</organism>
<dbReference type="InterPro" id="IPR000008">
    <property type="entry name" value="C2_dom"/>
</dbReference>
<keyword evidence="4" id="KW-1185">Reference proteome</keyword>
<evidence type="ECO:0000256" key="1">
    <source>
        <dbReference type="SAM" id="MobiDB-lite"/>
    </source>
</evidence>
<dbReference type="Gramene" id="OIV93936">
    <property type="protein sequence ID" value="OIV93936"/>
    <property type="gene ID" value="TanjilG_05639"/>
</dbReference>
<dbReference type="AlphaFoldDB" id="A0A4P1QSI7"/>
<dbReference type="InterPro" id="IPR005541">
    <property type="entry name" value="KNOX2"/>
</dbReference>
<name>A0A4P1QSI7_LUPAN</name>
<evidence type="ECO:0000313" key="4">
    <source>
        <dbReference type="Proteomes" id="UP000188354"/>
    </source>
</evidence>
<dbReference type="PANTHER" id="PTHR48452:SF1">
    <property type="entry name" value="FUSED COMPOUND LEAF 1"/>
    <property type="match status" value="1"/>
</dbReference>
<protein>
    <recommendedName>
        <fullName evidence="2">C2 domain-containing protein</fullName>
    </recommendedName>
</protein>